<dbReference type="PANTHER" id="PTHR48043:SF145">
    <property type="entry name" value="FI06409P-RELATED"/>
    <property type="match status" value="1"/>
</dbReference>
<dbReference type="PANTHER" id="PTHR48043">
    <property type="entry name" value="EG:EG0003.4 PROTEIN-RELATED"/>
    <property type="match status" value="1"/>
</dbReference>
<feature type="transmembrane region" description="Helical" evidence="3">
    <location>
        <begin position="530"/>
        <end position="552"/>
    </location>
</feature>
<evidence type="ECO:0000256" key="2">
    <source>
        <dbReference type="ARBA" id="ARBA00022679"/>
    </source>
</evidence>
<dbReference type="Proteomes" id="UP000266673">
    <property type="component" value="Unassembled WGS sequence"/>
</dbReference>
<comment type="caution">
    <text evidence="4">The sequence shown here is derived from an EMBL/GenBank/DDBJ whole genome shotgun (WGS) entry which is preliminary data.</text>
</comment>
<reference evidence="4 5" key="1">
    <citation type="submission" date="2018-06" db="EMBL/GenBank/DDBJ databases">
        <title>Comparative genomics reveals the genomic features of Rhizophagus irregularis, R. cerebriforme, R. diaphanum and Gigaspora rosea, and their symbiotic lifestyle signature.</title>
        <authorList>
            <person name="Morin E."/>
            <person name="San Clemente H."/>
            <person name="Chen E.C.H."/>
            <person name="De La Providencia I."/>
            <person name="Hainaut M."/>
            <person name="Kuo A."/>
            <person name="Kohler A."/>
            <person name="Murat C."/>
            <person name="Tang N."/>
            <person name="Roy S."/>
            <person name="Loubradou J."/>
            <person name="Henrissat B."/>
            <person name="Grigoriev I.V."/>
            <person name="Corradi N."/>
            <person name="Roux C."/>
            <person name="Martin F.M."/>
        </authorList>
    </citation>
    <scope>NUCLEOTIDE SEQUENCE [LARGE SCALE GENOMIC DNA]</scope>
    <source>
        <strain evidence="4 5">DAOM 194757</strain>
    </source>
</reference>
<keyword evidence="2 4" id="KW-0808">Transferase</keyword>
<keyword evidence="3" id="KW-0812">Transmembrane</keyword>
<evidence type="ECO:0000313" key="5">
    <source>
        <dbReference type="Proteomes" id="UP000266673"/>
    </source>
</evidence>
<dbReference type="AlphaFoldDB" id="A0A397VJ58"/>
<proteinExistence type="predicted"/>
<keyword evidence="3" id="KW-0472">Membrane</keyword>
<dbReference type="CDD" id="cd03784">
    <property type="entry name" value="GT1_Gtf-like"/>
    <property type="match status" value="1"/>
</dbReference>
<dbReference type="Pfam" id="PF00201">
    <property type="entry name" value="UDPGT"/>
    <property type="match status" value="1"/>
</dbReference>
<evidence type="ECO:0000313" key="4">
    <source>
        <dbReference type="EMBL" id="RIB21049.1"/>
    </source>
</evidence>
<dbReference type="EMBL" id="QKWP01000382">
    <property type="protein sequence ID" value="RIB21049.1"/>
    <property type="molecule type" value="Genomic_DNA"/>
</dbReference>
<evidence type="ECO:0000256" key="3">
    <source>
        <dbReference type="SAM" id="Phobius"/>
    </source>
</evidence>
<dbReference type="InterPro" id="IPR050271">
    <property type="entry name" value="UDP-glycosyltransferase"/>
</dbReference>
<protein>
    <submittedName>
        <fullName evidence="4">Glycosyltransferase Family 1 protein</fullName>
    </submittedName>
</protein>
<keyword evidence="5" id="KW-1185">Reference proteome</keyword>
<accession>A0A397VJ58</accession>
<dbReference type="SUPFAM" id="SSF53756">
    <property type="entry name" value="UDP-Glycosyltransferase/glycogen phosphorylase"/>
    <property type="match status" value="1"/>
</dbReference>
<sequence>MKMLFKYLHSLLILVFIIFTFVSHSFGSTNFITRDLSLNRSNVPKNILVASFFGGTHLPPVLEICKILKARGYNITVVAQGNYTAQSFSYSSFPQVIIDNKDFITPDLVIEERINNLKFNRLGLFRYLKKLSISSYVPVYNTYKKVAEEIKPDLFFCDHFVNNPCYDLAWKLGKPVVGTTVALSLLSISPYKTDPLLGCPINMENENFYSRFKCKILSPLQSIWIVLTTVRDLNIQRAKVGVEPHWDPKGRISNILMLFDTFFGFEVPSAESPLYQEIGPILPDTYPGLTPSLDSFLNDHPRTLYFAIGTVVLLSPQSTSILLKSFLELIDLDIIDGVIWATTRMNTSELLSLNNSDIPISQILNNNHPHIHITKHAPQFAILSHKNTKIFLNHGGASSCHESIYNAKPMLILPSCCDQFGNAEKLELAGMALKISKDDLNVNDIISKIKRLLNDESFKLNAERLQFSSKLNSKRKYRGADLIEIILNNAMYDGVKDENGKFKINNENFLKDWITPDIKMGFIKGNYLDVYFVAIILFLILFCVFTFTSFNLTKYFCILYINGNINFKNYLKFKKE</sequence>
<keyword evidence="3" id="KW-1133">Transmembrane helix</keyword>
<name>A0A397VJ58_9GLOM</name>
<gene>
    <name evidence="4" type="ORF">C2G38_2301635</name>
</gene>
<dbReference type="OrthoDB" id="5835829at2759"/>
<dbReference type="InterPro" id="IPR002213">
    <property type="entry name" value="UDP_glucos_trans"/>
</dbReference>
<evidence type="ECO:0000256" key="1">
    <source>
        <dbReference type="ARBA" id="ARBA00022676"/>
    </source>
</evidence>
<keyword evidence="1" id="KW-0328">Glycosyltransferase</keyword>
<dbReference type="Gene3D" id="3.40.50.2000">
    <property type="entry name" value="Glycogen Phosphorylase B"/>
    <property type="match status" value="2"/>
</dbReference>
<dbReference type="GO" id="GO:0008194">
    <property type="term" value="F:UDP-glycosyltransferase activity"/>
    <property type="evidence" value="ECO:0007669"/>
    <property type="project" value="InterPro"/>
</dbReference>
<organism evidence="4 5">
    <name type="scientific">Gigaspora rosea</name>
    <dbReference type="NCBI Taxonomy" id="44941"/>
    <lineage>
        <taxon>Eukaryota</taxon>
        <taxon>Fungi</taxon>
        <taxon>Fungi incertae sedis</taxon>
        <taxon>Mucoromycota</taxon>
        <taxon>Glomeromycotina</taxon>
        <taxon>Glomeromycetes</taxon>
        <taxon>Diversisporales</taxon>
        <taxon>Gigasporaceae</taxon>
        <taxon>Gigaspora</taxon>
    </lineage>
</organism>